<dbReference type="SMART" id="SM00091">
    <property type="entry name" value="PAS"/>
    <property type="match status" value="1"/>
</dbReference>
<feature type="domain" description="PAC" evidence="8">
    <location>
        <begin position="1"/>
        <end position="45"/>
    </location>
</feature>
<evidence type="ECO:0000256" key="3">
    <source>
        <dbReference type="ARBA" id="ARBA00022553"/>
    </source>
</evidence>
<dbReference type="PROSITE" id="PS50112">
    <property type="entry name" value="PAS"/>
    <property type="match status" value="1"/>
</dbReference>
<evidence type="ECO:0000256" key="1">
    <source>
        <dbReference type="ARBA" id="ARBA00000085"/>
    </source>
</evidence>
<dbReference type="EMBL" id="BARS01022316">
    <property type="protein sequence ID" value="GAG13087.1"/>
    <property type="molecule type" value="Genomic_DNA"/>
</dbReference>
<dbReference type="Pfam" id="PF08448">
    <property type="entry name" value="PAS_4"/>
    <property type="match status" value="1"/>
</dbReference>
<proteinExistence type="predicted"/>
<dbReference type="Gene3D" id="3.30.450.40">
    <property type="match status" value="1"/>
</dbReference>
<keyword evidence="6" id="KW-0175">Coiled coil</keyword>
<feature type="domain" description="PAS" evidence="7">
    <location>
        <begin position="46"/>
        <end position="113"/>
    </location>
</feature>
<dbReference type="GO" id="GO:0004673">
    <property type="term" value="F:protein histidine kinase activity"/>
    <property type="evidence" value="ECO:0007669"/>
    <property type="project" value="UniProtKB-EC"/>
</dbReference>
<sequence>MPSGEVTLWETTANPIRDAGGRVVSCLEIARNITERKQAEEKLKDATQKWTSLVENTSDFIMIIDSKGKIQYINRAIPPYNVDQVVGKTLYDFVAPEHHKVIRKAVAKVFETGNEAGYESIVNHPTGVLLFKTILIPIAEGGKVISAMSFNKDITAHKQAEEKVKHLNLVLLAIRNINQLIARSTDRDGLLKGACDNFVETRGYYSAWIALLDESGKLVTTAEAGLGKSFLQVMEGLKHGELPHCGC</sequence>
<dbReference type="EC" id="2.7.13.3" evidence="2"/>
<dbReference type="InterPro" id="IPR035965">
    <property type="entry name" value="PAS-like_dom_sf"/>
</dbReference>
<evidence type="ECO:0000313" key="9">
    <source>
        <dbReference type="EMBL" id="GAG13087.1"/>
    </source>
</evidence>
<dbReference type="SUPFAM" id="SSF55781">
    <property type="entry name" value="GAF domain-like"/>
    <property type="match status" value="1"/>
</dbReference>
<keyword evidence="5" id="KW-0418">Kinase</keyword>
<evidence type="ECO:0000259" key="7">
    <source>
        <dbReference type="PROSITE" id="PS50112"/>
    </source>
</evidence>
<dbReference type="InterPro" id="IPR052162">
    <property type="entry name" value="Sensor_kinase/Photoreceptor"/>
</dbReference>
<reference evidence="9" key="1">
    <citation type="journal article" date="2014" name="Front. Microbiol.">
        <title>High frequency of phylogenetically diverse reductive dehalogenase-homologous genes in deep subseafloor sedimentary metagenomes.</title>
        <authorList>
            <person name="Kawai M."/>
            <person name="Futagami T."/>
            <person name="Toyoda A."/>
            <person name="Takaki Y."/>
            <person name="Nishi S."/>
            <person name="Hori S."/>
            <person name="Arai W."/>
            <person name="Tsubouchi T."/>
            <person name="Morono Y."/>
            <person name="Uchiyama I."/>
            <person name="Ito T."/>
            <person name="Fujiyama A."/>
            <person name="Inagaki F."/>
            <person name="Takami H."/>
        </authorList>
    </citation>
    <scope>NUCLEOTIDE SEQUENCE</scope>
    <source>
        <strain evidence="9">Expedition CK06-06</strain>
    </source>
</reference>
<evidence type="ECO:0000256" key="6">
    <source>
        <dbReference type="SAM" id="Coils"/>
    </source>
</evidence>
<dbReference type="InterPro" id="IPR013656">
    <property type="entry name" value="PAS_4"/>
</dbReference>
<comment type="catalytic activity">
    <reaction evidence="1">
        <text>ATP + protein L-histidine = ADP + protein N-phospho-L-histidine.</text>
        <dbReference type="EC" id="2.7.13.3"/>
    </reaction>
</comment>
<evidence type="ECO:0000256" key="4">
    <source>
        <dbReference type="ARBA" id="ARBA00022679"/>
    </source>
</evidence>
<dbReference type="SUPFAM" id="SSF55785">
    <property type="entry name" value="PYP-like sensor domain (PAS domain)"/>
    <property type="match status" value="2"/>
</dbReference>
<protein>
    <recommendedName>
        <fullName evidence="2">histidine kinase</fullName>
        <ecNumber evidence="2">2.7.13.3</ecNumber>
    </recommendedName>
</protein>
<dbReference type="PANTHER" id="PTHR43304">
    <property type="entry name" value="PHYTOCHROME-LIKE PROTEIN CPH1"/>
    <property type="match status" value="1"/>
</dbReference>
<dbReference type="Gene3D" id="3.30.450.20">
    <property type="entry name" value="PAS domain"/>
    <property type="match status" value="2"/>
</dbReference>
<feature type="coiled-coil region" evidence="6">
    <location>
        <begin position="29"/>
        <end position="56"/>
    </location>
</feature>
<dbReference type="InterPro" id="IPR000014">
    <property type="entry name" value="PAS"/>
</dbReference>
<comment type="caution">
    <text evidence="9">The sequence shown here is derived from an EMBL/GenBank/DDBJ whole genome shotgun (WGS) entry which is preliminary data.</text>
</comment>
<feature type="non-terminal residue" evidence="9">
    <location>
        <position position="247"/>
    </location>
</feature>
<accession>X0VPM1</accession>
<organism evidence="9">
    <name type="scientific">marine sediment metagenome</name>
    <dbReference type="NCBI Taxonomy" id="412755"/>
    <lineage>
        <taxon>unclassified sequences</taxon>
        <taxon>metagenomes</taxon>
        <taxon>ecological metagenomes</taxon>
    </lineage>
</organism>
<dbReference type="InterPro" id="IPR000700">
    <property type="entry name" value="PAS-assoc_C"/>
</dbReference>
<dbReference type="InterPro" id="IPR029016">
    <property type="entry name" value="GAF-like_dom_sf"/>
</dbReference>
<evidence type="ECO:0000259" key="8">
    <source>
        <dbReference type="PROSITE" id="PS50113"/>
    </source>
</evidence>
<dbReference type="PANTHER" id="PTHR43304:SF1">
    <property type="entry name" value="PAC DOMAIN-CONTAINING PROTEIN"/>
    <property type="match status" value="1"/>
</dbReference>
<name>X0VPM1_9ZZZZ</name>
<keyword evidence="3" id="KW-0597">Phosphoprotein</keyword>
<dbReference type="AlphaFoldDB" id="X0VPM1"/>
<dbReference type="NCBIfam" id="TIGR00229">
    <property type="entry name" value="sensory_box"/>
    <property type="match status" value="1"/>
</dbReference>
<evidence type="ECO:0000256" key="2">
    <source>
        <dbReference type="ARBA" id="ARBA00012438"/>
    </source>
</evidence>
<dbReference type="CDD" id="cd00130">
    <property type="entry name" value="PAS"/>
    <property type="match status" value="1"/>
</dbReference>
<dbReference type="PROSITE" id="PS50113">
    <property type="entry name" value="PAC"/>
    <property type="match status" value="1"/>
</dbReference>
<keyword evidence="4" id="KW-0808">Transferase</keyword>
<gene>
    <name evidence="9" type="ORF">S01H1_35695</name>
</gene>
<evidence type="ECO:0000256" key="5">
    <source>
        <dbReference type="ARBA" id="ARBA00022777"/>
    </source>
</evidence>